<dbReference type="Gene3D" id="2.60.40.10">
    <property type="entry name" value="Immunoglobulins"/>
    <property type="match status" value="1"/>
</dbReference>
<protein>
    <recommendedName>
        <fullName evidence="3">Ig-like domain-containing protein</fullName>
    </recommendedName>
</protein>
<accession>A0ABD2PNA2</accession>
<dbReference type="AlphaFoldDB" id="A0ABD2PNA2"/>
<organism evidence="1 2">
    <name type="scientific">Cichlidogyrus casuarinus</name>
    <dbReference type="NCBI Taxonomy" id="1844966"/>
    <lineage>
        <taxon>Eukaryota</taxon>
        <taxon>Metazoa</taxon>
        <taxon>Spiralia</taxon>
        <taxon>Lophotrochozoa</taxon>
        <taxon>Platyhelminthes</taxon>
        <taxon>Monogenea</taxon>
        <taxon>Monopisthocotylea</taxon>
        <taxon>Dactylogyridea</taxon>
        <taxon>Ancyrocephalidae</taxon>
        <taxon>Cichlidogyrus</taxon>
    </lineage>
</organism>
<proteinExistence type="predicted"/>
<evidence type="ECO:0000313" key="2">
    <source>
        <dbReference type="Proteomes" id="UP001626550"/>
    </source>
</evidence>
<evidence type="ECO:0000313" key="1">
    <source>
        <dbReference type="EMBL" id="KAL3307191.1"/>
    </source>
</evidence>
<gene>
    <name evidence="1" type="ORF">Ciccas_014302</name>
</gene>
<dbReference type="SUPFAM" id="SSF48726">
    <property type="entry name" value="Immunoglobulin"/>
    <property type="match status" value="1"/>
</dbReference>
<dbReference type="EMBL" id="JBJKFK010008032">
    <property type="protein sequence ID" value="KAL3307191.1"/>
    <property type="molecule type" value="Genomic_DNA"/>
</dbReference>
<reference evidence="1 2" key="1">
    <citation type="submission" date="2024-11" db="EMBL/GenBank/DDBJ databases">
        <title>Adaptive evolution of stress response genes in parasites aligns with host niche diversity.</title>
        <authorList>
            <person name="Hahn C."/>
            <person name="Resl P."/>
        </authorList>
    </citation>
    <scope>NUCLEOTIDE SEQUENCE [LARGE SCALE GENOMIC DNA]</scope>
    <source>
        <strain evidence="1">EGGRZ-B1_66</strain>
        <tissue evidence="1">Body</tissue>
    </source>
</reference>
<evidence type="ECO:0008006" key="3">
    <source>
        <dbReference type="Google" id="ProtNLM"/>
    </source>
</evidence>
<dbReference type="InterPro" id="IPR036179">
    <property type="entry name" value="Ig-like_dom_sf"/>
</dbReference>
<keyword evidence="2" id="KW-1185">Reference proteome</keyword>
<comment type="caution">
    <text evidence="1">The sequence shown here is derived from an EMBL/GenBank/DDBJ whole genome shotgun (WGS) entry which is preliminary data.</text>
</comment>
<dbReference type="InterPro" id="IPR013783">
    <property type="entry name" value="Ig-like_fold"/>
</dbReference>
<name>A0ABD2PNA2_9PLAT</name>
<dbReference type="Proteomes" id="UP001626550">
    <property type="component" value="Unassembled WGS sequence"/>
</dbReference>
<sequence length="68" mass="7497">MSVDATSRLSTLAQPDAVPRFLSNLQASANTLDEGEPLQFLVEISRINDVTVEWFKNGQILNAGQLCY</sequence>